<evidence type="ECO:0000256" key="1">
    <source>
        <dbReference type="SAM" id="MobiDB-lite"/>
    </source>
</evidence>
<keyword evidence="4" id="KW-1185">Reference proteome</keyword>
<dbReference type="EMBL" id="LSSM01000005">
    <property type="protein sequence ID" value="OMJ30426.1"/>
    <property type="molecule type" value="Genomic_DNA"/>
</dbReference>
<protein>
    <submittedName>
        <fullName evidence="3">Uncharacterized protein</fullName>
    </submittedName>
</protein>
<comment type="caution">
    <text evidence="3">The sequence shown here is derived from an EMBL/GenBank/DDBJ whole genome shotgun (WGS) entry which is preliminary data.</text>
</comment>
<feature type="signal peptide" evidence="2">
    <location>
        <begin position="1"/>
        <end position="21"/>
    </location>
</feature>
<dbReference type="AlphaFoldDB" id="A0A1R1YUF5"/>
<gene>
    <name evidence="3" type="ORF">AYI69_g25</name>
</gene>
<name>A0A1R1YUF5_9FUNG</name>
<evidence type="ECO:0000313" key="3">
    <source>
        <dbReference type="EMBL" id="OMJ30426.1"/>
    </source>
</evidence>
<keyword evidence="2" id="KW-0732">Signal</keyword>
<evidence type="ECO:0000313" key="4">
    <source>
        <dbReference type="Proteomes" id="UP000187429"/>
    </source>
</evidence>
<sequence length="185" mass="20996">MMPVSSLTILAALLFSASVFCNEDISSGLSDQKKYSELRNRRGFHVAVSNGESSIDDRDYSEKANIIDEFQDESNKSEPIRDNDDTPRKIIPEVKVPIFQRTVSAKLPQEQLVGPGGLPPKYAVGPGGLPPKYAEDFHQNMQLDQEDFHQNMQLDQVGFQQKMQLDQEGFHQIMQLDQEDFHQNK</sequence>
<feature type="region of interest" description="Disordered" evidence="1">
    <location>
        <begin position="68"/>
        <end position="87"/>
    </location>
</feature>
<dbReference type="Proteomes" id="UP000187429">
    <property type="component" value="Unassembled WGS sequence"/>
</dbReference>
<feature type="compositionally biased region" description="Basic and acidic residues" evidence="1">
    <location>
        <begin position="73"/>
        <end position="87"/>
    </location>
</feature>
<proteinExistence type="predicted"/>
<reference evidence="4" key="1">
    <citation type="submission" date="2017-01" db="EMBL/GenBank/DDBJ databases">
        <authorList>
            <person name="Wang Y."/>
            <person name="White M."/>
            <person name="Kvist S."/>
            <person name="Moncalvo J.-M."/>
        </authorList>
    </citation>
    <scope>NUCLEOTIDE SEQUENCE [LARGE SCALE GENOMIC DNA]</scope>
    <source>
        <strain evidence="4">ID-206-W2</strain>
    </source>
</reference>
<feature type="chain" id="PRO_5012412981" evidence="2">
    <location>
        <begin position="22"/>
        <end position="185"/>
    </location>
</feature>
<organism evidence="3 4">
    <name type="scientific">Smittium culicis</name>
    <dbReference type="NCBI Taxonomy" id="133412"/>
    <lineage>
        <taxon>Eukaryota</taxon>
        <taxon>Fungi</taxon>
        <taxon>Fungi incertae sedis</taxon>
        <taxon>Zoopagomycota</taxon>
        <taxon>Kickxellomycotina</taxon>
        <taxon>Harpellomycetes</taxon>
        <taxon>Harpellales</taxon>
        <taxon>Legeriomycetaceae</taxon>
        <taxon>Smittium</taxon>
    </lineage>
</organism>
<evidence type="ECO:0000256" key="2">
    <source>
        <dbReference type="SAM" id="SignalP"/>
    </source>
</evidence>
<dbReference type="OrthoDB" id="10459006at2759"/>
<accession>A0A1R1YUF5</accession>